<dbReference type="RefSeq" id="WP_186810067.1">
    <property type="nucleotide sequence ID" value="NZ_BJUS01000015.1"/>
</dbReference>
<evidence type="ECO:0000313" key="4">
    <source>
        <dbReference type="Proteomes" id="UP000321121"/>
    </source>
</evidence>
<keyword evidence="2" id="KW-1133">Transmembrane helix</keyword>
<name>A0ABQ0U3L0_9GAMM</name>
<sequence length="58" mass="6431">MSPRSPGSSSRRRGATPHRRSHRLDWTLLDRWLDRLVILAVITALLVGGSALIVSLVL</sequence>
<evidence type="ECO:0000256" key="1">
    <source>
        <dbReference type="SAM" id="MobiDB-lite"/>
    </source>
</evidence>
<proteinExistence type="predicted"/>
<comment type="caution">
    <text evidence="3">The sequence shown here is derived from an EMBL/GenBank/DDBJ whole genome shotgun (WGS) entry which is preliminary data.</text>
</comment>
<evidence type="ECO:0000313" key="3">
    <source>
        <dbReference type="EMBL" id="GEK73061.1"/>
    </source>
</evidence>
<keyword evidence="2" id="KW-0472">Membrane</keyword>
<reference evidence="3 4" key="1">
    <citation type="submission" date="2019-07" db="EMBL/GenBank/DDBJ databases">
        <title>Whole genome shotgun sequence of Halomonas halophila NBRC 102604.</title>
        <authorList>
            <person name="Hosoyama A."/>
            <person name="Uohara A."/>
            <person name="Ohji S."/>
            <person name="Ichikawa N."/>
        </authorList>
    </citation>
    <scope>NUCLEOTIDE SEQUENCE [LARGE SCALE GENOMIC DNA]</scope>
    <source>
        <strain evidence="3 4">NBRC 102604</strain>
    </source>
</reference>
<accession>A0ABQ0U3L0</accession>
<feature type="compositionally biased region" description="Basic residues" evidence="1">
    <location>
        <begin position="10"/>
        <end position="20"/>
    </location>
</feature>
<evidence type="ECO:0000256" key="2">
    <source>
        <dbReference type="SAM" id="Phobius"/>
    </source>
</evidence>
<feature type="region of interest" description="Disordered" evidence="1">
    <location>
        <begin position="1"/>
        <end position="20"/>
    </location>
</feature>
<dbReference type="Proteomes" id="UP000321121">
    <property type="component" value="Unassembled WGS sequence"/>
</dbReference>
<dbReference type="EMBL" id="BJUS01000015">
    <property type="protein sequence ID" value="GEK73061.1"/>
    <property type="molecule type" value="Genomic_DNA"/>
</dbReference>
<protein>
    <submittedName>
        <fullName evidence="3">Uncharacterized protein</fullName>
    </submittedName>
</protein>
<gene>
    <name evidence="3" type="ORF">HHA04nite_16050</name>
</gene>
<organism evidence="3 4">
    <name type="scientific">Halomonas halophila</name>
    <dbReference type="NCBI Taxonomy" id="29573"/>
    <lineage>
        <taxon>Bacteria</taxon>
        <taxon>Pseudomonadati</taxon>
        <taxon>Pseudomonadota</taxon>
        <taxon>Gammaproteobacteria</taxon>
        <taxon>Oceanospirillales</taxon>
        <taxon>Halomonadaceae</taxon>
        <taxon>Halomonas</taxon>
    </lineage>
</organism>
<feature type="transmembrane region" description="Helical" evidence="2">
    <location>
        <begin position="36"/>
        <end position="57"/>
    </location>
</feature>
<keyword evidence="4" id="KW-1185">Reference proteome</keyword>
<keyword evidence="2" id="KW-0812">Transmembrane</keyword>